<gene>
    <name evidence="1" type="ORF">S01H1_27137</name>
</gene>
<sequence length="157" mass="16502">TLNWYGCQVRYSDGGAGEDAQGCIFKNNIIYDLASYTGGAVGYGYVIQDAESEVDLEIDYDNVFLTNSGYLNYKGVAKNLAETQGLGYDVNGQSGDPLINSVGVPGAGSPAIDNGLTLAATYDDGLDSTTAWGDSSTLPVVVTKQQIASWDIGVYVS</sequence>
<dbReference type="AlphaFoldDB" id="X0T2I1"/>
<comment type="caution">
    <text evidence="1">The sequence shown here is derived from an EMBL/GenBank/DDBJ whole genome shotgun (WGS) entry which is preliminary data.</text>
</comment>
<name>X0T2I1_9ZZZZ</name>
<dbReference type="EMBL" id="BARS01016495">
    <property type="protein sequence ID" value="GAF87703.1"/>
    <property type="molecule type" value="Genomic_DNA"/>
</dbReference>
<feature type="non-terminal residue" evidence="1">
    <location>
        <position position="1"/>
    </location>
</feature>
<proteinExistence type="predicted"/>
<protein>
    <submittedName>
        <fullName evidence="1">Uncharacterized protein</fullName>
    </submittedName>
</protein>
<accession>X0T2I1</accession>
<organism evidence="1">
    <name type="scientific">marine sediment metagenome</name>
    <dbReference type="NCBI Taxonomy" id="412755"/>
    <lineage>
        <taxon>unclassified sequences</taxon>
        <taxon>metagenomes</taxon>
        <taxon>ecological metagenomes</taxon>
    </lineage>
</organism>
<evidence type="ECO:0000313" key="1">
    <source>
        <dbReference type="EMBL" id="GAF87703.1"/>
    </source>
</evidence>
<reference evidence="1" key="1">
    <citation type="journal article" date="2014" name="Front. Microbiol.">
        <title>High frequency of phylogenetically diverse reductive dehalogenase-homologous genes in deep subseafloor sedimentary metagenomes.</title>
        <authorList>
            <person name="Kawai M."/>
            <person name="Futagami T."/>
            <person name="Toyoda A."/>
            <person name="Takaki Y."/>
            <person name="Nishi S."/>
            <person name="Hori S."/>
            <person name="Arai W."/>
            <person name="Tsubouchi T."/>
            <person name="Morono Y."/>
            <person name="Uchiyama I."/>
            <person name="Ito T."/>
            <person name="Fujiyama A."/>
            <person name="Inagaki F."/>
            <person name="Takami H."/>
        </authorList>
    </citation>
    <scope>NUCLEOTIDE SEQUENCE</scope>
    <source>
        <strain evidence="1">Expedition CK06-06</strain>
    </source>
</reference>